<evidence type="ECO:0000256" key="1">
    <source>
        <dbReference type="ARBA" id="ARBA00008894"/>
    </source>
</evidence>
<dbReference type="GO" id="GO:0042742">
    <property type="term" value="P:defense response to bacterium"/>
    <property type="evidence" value="ECO:0007669"/>
    <property type="project" value="UniProtKB-ARBA"/>
</dbReference>
<keyword evidence="5" id="KW-0611">Plant defense</keyword>
<feature type="domain" description="Disease resistance N-terminal" evidence="8">
    <location>
        <begin position="11"/>
        <end position="95"/>
    </location>
</feature>
<sequence>MGPEVVLSWLISHLLKQCSFLIQSEISTIYNSTGDLHKLKSLLTTILSVLSDAERKQLQNSAINTWLSEIRDVAYDAQDVLDEFQFEILTRTVLRRNSSWASEMVRRLFTSRNPILFKRKMGRSVKQIVNRFDEKAVQKSWFDLVSSDNLGEVYKVQSQTSSFVEQSDVIGRDKDRDFIIEILISEKCTRNDVSVLPIIGMGGIGKTTLAQLVFNDNRVETLFEIRIWVSVGDDFDVMKICRSILESVTQKECLLSQLDLFQRKIREALQGKRCLLVLDDVWNEDRLQWEGFRSVFTSVARGSVILVTTRIIEVGSVAETVGTYQLAPLSEHDCWVIFKRRAFRTFGEEEPQNLVLVGKEIVRKCSGLPLACKALGGLMGTKQDVRDWMTVLLSEIWDLQNDPVLPSLRISYYHLPTHLKRCFAFCAIFPKGYQMNKYMLIHLWMANGFLPEMGKFDLEEIGRNIFDELVCRSFFQVVNKIEKWYDGEVMVSFRMHDLMVDLARWVSLEECHYLGEDGWVPDLKIRHLGVNLYSDLAHINSFSHIRKLRSFVLMNHSKNQISHHLMNALCMCKCLRALDLSRSIPPNNDIPLHHLKHLRYLNLSYTNIGTVPESVCHLLYLQTLNLNHCEALSELPKDMKNLMNLRHLYLTGCINLRKMPVKMGQLRQLRTLTKFVVCSESFSSTLSELRDLKLEGILHLGNLQNLKSVADAEANLNLKENIEGLNLEWVIDEEDILEVNEELLEALKPPKTLKMLGMKGYCGKLLPKWLLDNWTFFRNLTELSLSCWARVEFLPCFGELPSLKVLEIHEMEKVKKIGDEDRVSRGSFPSLRYLKLTKMANLVELVGLDKRPGMAEPFKLKIKNCPRLTTIPVIQTVQEVEIENCSNIDPYEGFISCMICLEKLVLSECDRVVLLLEQEKGESNMPVKELIIKRCTKQMFNKSPQFGLWRCFVSLSYLSFESCDGLIFLPDIVIKQLQFLKCLIIFYCLNLIGSSENDGLQLQYLPSLEKLSITECNKLLDFPENAMRHLSSLKIIELIGLREISRIPELPTSLTNAVISGCTKIYSLPDNMYQIKSLARLQIMDLPNLISLPEEMLCLTGLELVVINCRNLEKKEMIRPKKKNRWHDVSHAGLTSHHLWQMATEG</sequence>
<proteinExistence type="inferred from homology"/>
<dbReference type="InterPro" id="IPR042197">
    <property type="entry name" value="Apaf_helical"/>
</dbReference>
<dbReference type="GO" id="GO:0005524">
    <property type="term" value="F:ATP binding"/>
    <property type="evidence" value="ECO:0007669"/>
    <property type="project" value="UniProtKB-KW"/>
</dbReference>
<evidence type="ECO:0000259" key="7">
    <source>
        <dbReference type="Pfam" id="PF00931"/>
    </source>
</evidence>
<dbReference type="Pfam" id="PF23598">
    <property type="entry name" value="LRR_14"/>
    <property type="match status" value="1"/>
</dbReference>
<dbReference type="Gene3D" id="3.40.50.300">
    <property type="entry name" value="P-loop containing nucleotide triphosphate hydrolases"/>
    <property type="match status" value="1"/>
</dbReference>
<protein>
    <submittedName>
        <fullName evidence="11">CC-NBS-LRR disease resistance protein</fullName>
    </submittedName>
</protein>
<evidence type="ECO:0000313" key="11">
    <source>
        <dbReference type="EMBL" id="KAJ4817085.1"/>
    </source>
</evidence>
<dbReference type="AlphaFoldDB" id="A0AAV8HGS6"/>
<keyword evidence="12" id="KW-1185">Reference proteome</keyword>
<dbReference type="InterPro" id="IPR036388">
    <property type="entry name" value="WH-like_DNA-bd_sf"/>
</dbReference>
<feature type="domain" description="Disease resistance R13L4/SHOC-2-like LRR" evidence="10">
    <location>
        <begin position="547"/>
        <end position="838"/>
    </location>
</feature>
<dbReference type="Gene3D" id="3.80.10.10">
    <property type="entry name" value="Ribonuclease Inhibitor"/>
    <property type="match status" value="3"/>
</dbReference>
<evidence type="ECO:0000259" key="10">
    <source>
        <dbReference type="Pfam" id="PF23598"/>
    </source>
</evidence>
<feature type="domain" description="Disease resistance protein winged helix" evidence="9">
    <location>
        <begin position="428"/>
        <end position="503"/>
    </location>
</feature>
<dbReference type="GO" id="GO:0009626">
    <property type="term" value="P:plant-type hypersensitive response"/>
    <property type="evidence" value="ECO:0007669"/>
    <property type="project" value="UniProtKB-ARBA"/>
</dbReference>
<dbReference type="PRINTS" id="PR00364">
    <property type="entry name" value="DISEASERSIST"/>
</dbReference>
<dbReference type="PANTHER" id="PTHR36766">
    <property type="entry name" value="PLANT BROAD-SPECTRUM MILDEW RESISTANCE PROTEIN RPW8"/>
    <property type="match status" value="1"/>
</dbReference>
<dbReference type="InterPro" id="IPR002182">
    <property type="entry name" value="NB-ARC"/>
</dbReference>
<dbReference type="GO" id="GO:0002758">
    <property type="term" value="P:innate immune response-activating signaling pathway"/>
    <property type="evidence" value="ECO:0007669"/>
    <property type="project" value="UniProtKB-ARBA"/>
</dbReference>
<dbReference type="Pfam" id="PF23559">
    <property type="entry name" value="WHD_DRP"/>
    <property type="match status" value="1"/>
</dbReference>
<dbReference type="SUPFAM" id="SSF52058">
    <property type="entry name" value="L domain-like"/>
    <property type="match status" value="2"/>
</dbReference>
<keyword evidence="2" id="KW-0433">Leucine-rich repeat</keyword>
<evidence type="ECO:0000256" key="3">
    <source>
        <dbReference type="ARBA" id="ARBA00022737"/>
    </source>
</evidence>
<evidence type="ECO:0000256" key="2">
    <source>
        <dbReference type="ARBA" id="ARBA00022614"/>
    </source>
</evidence>
<dbReference type="Pfam" id="PF00931">
    <property type="entry name" value="NB-ARC"/>
    <property type="match status" value="1"/>
</dbReference>
<dbReference type="InterPro" id="IPR041118">
    <property type="entry name" value="Rx_N"/>
</dbReference>
<evidence type="ECO:0000256" key="6">
    <source>
        <dbReference type="ARBA" id="ARBA00022840"/>
    </source>
</evidence>
<dbReference type="PANTHER" id="PTHR36766:SF40">
    <property type="entry name" value="DISEASE RESISTANCE PROTEIN RGA3"/>
    <property type="match status" value="1"/>
</dbReference>
<dbReference type="InterPro" id="IPR027417">
    <property type="entry name" value="P-loop_NTPase"/>
</dbReference>
<evidence type="ECO:0000259" key="8">
    <source>
        <dbReference type="Pfam" id="PF18052"/>
    </source>
</evidence>
<evidence type="ECO:0000256" key="4">
    <source>
        <dbReference type="ARBA" id="ARBA00022741"/>
    </source>
</evidence>
<dbReference type="GO" id="GO:0043531">
    <property type="term" value="F:ADP binding"/>
    <property type="evidence" value="ECO:0007669"/>
    <property type="project" value="InterPro"/>
</dbReference>
<organism evidence="11 12">
    <name type="scientific">Rhynchospora pubera</name>
    <dbReference type="NCBI Taxonomy" id="906938"/>
    <lineage>
        <taxon>Eukaryota</taxon>
        <taxon>Viridiplantae</taxon>
        <taxon>Streptophyta</taxon>
        <taxon>Embryophyta</taxon>
        <taxon>Tracheophyta</taxon>
        <taxon>Spermatophyta</taxon>
        <taxon>Magnoliopsida</taxon>
        <taxon>Liliopsida</taxon>
        <taxon>Poales</taxon>
        <taxon>Cyperaceae</taxon>
        <taxon>Cyperoideae</taxon>
        <taxon>Rhynchosporeae</taxon>
        <taxon>Rhynchospora</taxon>
    </lineage>
</organism>
<dbReference type="Pfam" id="PF18052">
    <property type="entry name" value="Rx_N"/>
    <property type="match status" value="1"/>
</dbReference>
<evidence type="ECO:0000256" key="5">
    <source>
        <dbReference type="ARBA" id="ARBA00022821"/>
    </source>
</evidence>
<dbReference type="InterPro" id="IPR032675">
    <property type="entry name" value="LRR_dom_sf"/>
</dbReference>
<keyword evidence="3" id="KW-0677">Repeat</keyword>
<evidence type="ECO:0000313" key="12">
    <source>
        <dbReference type="Proteomes" id="UP001140206"/>
    </source>
</evidence>
<comment type="caution">
    <text evidence="11">The sequence shown here is derived from an EMBL/GenBank/DDBJ whole genome shotgun (WGS) entry which is preliminary data.</text>
</comment>
<dbReference type="EMBL" id="JAMFTS010000001">
    <property type="protein sequence ID" value="KAJ4817085.1"/>
    <property type="molecule type" value="Genomic_DNA"/>
</dbReference>
<dbReference type="SUPFAM" id="SSF52540">
    <property type="entry name" value="P-loop containing nucleoside triphosphate hydrolases"/>
    <property type="match status" value="1"/>
</dbReference>
<dbReference type="Gene3D" id="1.10.10.10">
    <property type="entry name" value="Winged helix-like DNA-binding domain superfamily/Winged helix DNA-binding domain"/>
    <property type="match status" value="1"/>
</dbReference>
<dbReference type="Gene3D" id="1.20.5.4130">
    <property type="match status" value="1"/>
</dbReference>
<keyword evidence="6" id="KW-0067">ATP-binding</keyword>
<dbReference type="InterPro" id="IPR055414">
    <property type="entry name" value="LRR_R13L4/SHOC2-like"/>
</dbReference>
<reference evidence="11" key="1">
    <citation type="submission" date="2022-08" db="EMBL/GenBank/DDBJ databases">
        <authorList>
            <person name="Marques A."/>
        </authorList>
    </citation>
    <scope>NUCLEOTIDE SEQUENCE</scope>
    <source>
        <strain evidence="11">RhyPub2mFocal</strain>
        <tissue evidence="11">Leaves</tissue>
    </source>
</reference>
<dbReference type="Proteomes" id="UP001140206">
    <property type="component" value="Chromosome 1"/>
</dbReference>
<name>A0AAV8HGS6_9POAL</name>
<gene>
    <name evidence="11" type="ORF">LUZ62_029651</name>
</gene>
<dbReference type="FunFam" id="3.40.50.300:FF:001091">
    <property type="entry name" value="Probable disease resistance protein At1g61300"/>
    <property type="match status" value="1"/>
</dbReference>
<evidence type="ECO:0000259" key="9">
    <source>
        <dbReference type="Pfam" id="PF23559"/>
    </source>
</evidence>
<dbReference type="InterPro" id="IPR058922">
    <property type="entry name" value="WHD_DRP"/>
</dbReference>
<accession>A0AAV8HGS6</accession>
<dbReference type="Gene3D" id="1.10.8.430">
    <property type="entry name" value="Helical domain of apoptotic protease-activating factors"/>
    <property type="match status" value="1"/>
</dbReference>
<feature type="domain" description="NB-ARC" evidence="7">
    <location>
        <begin position="189"/>
        <end position="344"/>
    </location>
</feature>
<keyword evidence="4" id="KW-0547">Nucleotide-binding</keyword>
<dbReference type="FunFam" id="1.10.10.10:FF:000322">
    <property type="entry name" value="Probable disease resistance protein At1g63360"/>
    <property type="match status" value="1"/>
</dbReference>
<comment type="similarity">
    <text evidence="1">Belongs to the disease resistance NB-LRR family.</text>
</comment>